<evidence type="ECO:0000256" key="6">
    <source>
        <dbReference type="ARBA" id="ARBA00022989"/>
    </source>
</evidence>
<keyword evidence="11" id="KW-0275">Fatty acid biosynthesis</keyword>
<keyword evidence="8" id="KW-0408">Iron</keyword>
<evidence type="ECO:0000256" key="1">
    <source>
        <dbReference type="ARBA" id="ARBA00004141"/>
    </source>
</evidence>
<reference evidence="14 15" key="1">
    <citation type="submission" date="2016-01" db="EMBL/GenBank/DDBJ databases">
        <title>Draft genome of the antarctic isolate Shewanella frigidimarina Ag06-30.</title>
        <authorList>
            <person name="Parmeciano Di Noto G."/>
            <person name="Vazquez S."/>
            <person name="Mac Cormack W."/>
            <person name="Iriarte A."/>
            <person name="Quiroga C."/>
        </authorList>
    </citation>
    <scope>NUCLEOTIDE SEQUENCE [LARGE SCALE GENOMIC DNA]</scope>
    <source>
        <strain evidence="14 15">Ag06-30</strain>
    </source>
</reference>
<dbReference type="RefSeq" id="WP_059745177.1">
    <property type="nucleotide sequence ID" value="NZ_LRDC01000012.1"/>
</dbReference>
<keyword evidence="9" id="KW-0443">Lipid metabolism</keyword>
<sequence length="369" mass="43319">MKKPPIIWLNTLLFAITFIGAVVLIPWRGFTHGFDGIEWIAFVVFAYASGLSITAGYHRLWSHKAYKAHASVRFLYALGGALALQNSALHWCSDHRIHHKHVDNNDKDPYSAQMGFWYSHIGWMLREYQASRYSDYNNVRDLQNDRIVMWQHKHYLALVILMNIGLPAFIGWLNGDILSMVLMAGLLRLVVVHHCTFFINSLAHIWGKQPYTDKNSARDNAFLALLTYGEGYHNFHHIFENDYRNGIKWWDYDPTKWLIKLMNWFGLASDLRKVPQERIESARLQMQLLQAQNQVAHLPNCDEIIEKFQAEYELMKQHLVDYYQAKKSLLEAKRKQLTDHNLKQQVQLLRNQFLEQQRNWKSLTAAYTS</sequence>
<evidence type="ECO:0000256" key="9">
    <source>
        <dbReference type="ARBA" id="ARBA00023098"/>
    </source>
</evidence>
<dbReference type="EMBL" id="LRDC01000012">
    <property type="protein sequence ID" value="KVX02518.1"/>
    <property type="molecule type" value="Genomic_DNA"/>
</dbReference>
<keyword evidence="6 12" id="KW-1133">Transmembrane helix</keyword>
<dbReference type="InterPro" id="IPR005804">
    <property type="entry name" value="FA_desaturase_dom"/>
</dbReference>
<proteinExistence type="inferred from homology"/>
<evidence type="ECO:0000256" key="5">
    <source>
        <dbReference type="ARBA" id="ARBA00022832"/>
    </source>
</evidence>
<evidence type="ECO:0000256" key="4">
    <source>
        <dbReference type="ARBA" id="ARBA00022692"/>
    </source>
</evidence>
<feature type="transmembrane region" description="Helical" evidence="12">
    <location>
        <begin position="155"/>
        <end position="173"/>
    </location>
</feature>
<feature type="domain" description="Fatty acid desaturase" evidence="13">
    <location>
        <begin position="39"/>
        <end position="259"/>
    </location>
</feature>
<keyword evidence="3" id="KW-0444">Lipid biosynthesis</keyword>
<organism evidence="14">
    <name type="scientific">Shewanella frigidimarina</name>
    <dbReference type="NCBI Taxonomy" id="56812"/>
    <lineage>
        <taxon>Bacteria</taxon>
        <taxon>Pseudomonadati</taxon>
        <taxon>Pseudomonadota</taxon>
        <taxon>Gammaproteobacteria</taxon>
        <taxon>Alteromonadales</taxon>
        <taxon>Shewanellaceae</taxon>
        <taxon>Shewanella</taxon>
    </lineage>
</organism>
<comment type="similarity">
    <text evidence="2">Belongs to the fatty acid desaturase type 2 family.</text>
</comment>
<dbReference type="Proteomes" id="UP000055702">
    <property type="component" value="Unassembled WGS sequence"/>
</dbReference>
<keyword evidence="10 12" id="KW-0472">Membrane</keyword>
<evidence type="ECO:0000256" key="10">
    <source>
        <dbReference type="ARBA" id="ARBA00023136"/>
    </source>
</evidence>
<evidence type="ECO:0000256" key="11">
    <source>
        <dbReference type="ARBA" id="ARBA00023160"/>
    </source>
</evidence>
<dbReference type="PRINTS" id="PR00075">
    <property type="entry name" value="FACDDSATRASE"/>
</dbReference>
<feature type="transmembrane region" description="Helical" evidence="12">
    <location>
        <begin position="7"/>
        <end position="27"/>
    </location>
</feature>
<evidence type="ECO:0000256" key="2">
    <source>
        <dbReference type="ARBA" id="ARBA00008749"/>
    </source>
</evidence>
<feature type="transmembrane region" description="Helical" evidence="12">
    <location>
        <begin position="39"/>
        <end position="57"/>
    </location>
</feature>
<protein>
    <submittedName>
        <fullName evidence="14">Acyl-CoA desaturase</fullName>
    </submittedName>
</protein>
<evidence type="ECO:0000256" key="8">
    <source>
        <dbReference type="ARBA" id="ARBA00023004"/>
    </source>
</evidence>
<dbReference type="AlphaFoldDB" id="A0A106C1I1"/>
<keyword evidence="7" id="KW-0560">Oxidoreductase</keyword>
<name>A0A106C1I1_SHEFR</name>
<comment type="caution">
    <text evidence="14">The sequence shown here is derived from an EMBL/GenBank/DDBJ whole genome shotgun (WGS) entry which is preliminary data.</text>
</comment>
<evidence type="ECO:0000313" key="14">
    <source>
        <dbReference type="EMBL" id="KVX02518.1"/>
    </source>
</evidence>
<evidence type="ECO:0000313" key="15">
    <source>
        <dbReference type="Proteomes" id="UP000055702"/>
    </source>
</evidence>
<comment type="subcellular location">
    <subcellularLocation>
        <location evidence="1">Membrane</location>
        <topology evidence="1">Multi-pass membrane protein</topology>
    </subcellularLocation>
</comment>
<keyword evidence="4 12" id="KW-0812">Transmembrane</keyword>
<dbReference type="CDD" id="cd03505">
    <property type="entry name" value="Delta9-FADS-like"/>
    <property type="match status" value="1"/>
</dbReference>
<evidence type="ECO:0000256" key="12">
    <source>
        <dbReference type="SAM" id="Phobius"/>
    </source>
</evidence>
<dbReference type="PANTHER" id="PTHR11351">
    <property type="entry name" value="ACYL-COA DESATURASE"/>
    <property type="match status" value="1"/>
</dbReference>
<dbReference type="Pfam" id="PF00487">
    <property type="entry name" value="FA_desaturase"/>
    <property type="match status" value="1"/>
</dbReference>
<evidence type="ECO:0000256" key="3">
    <source>
        <dbReference type="ARBA" id="ARBA00022516"/>
    </source>
</evidence>
<dbReference type="GO" id="GO:0006633">
    <property type="term" value="P:fatty acid biosynthetic process"/>
    <property type="evidence" value="ECO:0007669"/>
    <property type="project" value="UniProtKB-KW"/>
</dbReference>
<dbReference type="InterPro" id="IPR015876">
    <property type="entry name" value="Acyl-CoA_DS"/>
</dbReference>
<accession>A0A106C1I1</accession>
<gene>
    <name evidence="14" type="ORF">AWJ07_13450</name>
</gene>
<dbReference type="GO" id="GO:0016717">
    <property type="term" value="F:oxidoreductase activity, acting on paired donors, with oxidation of a pair of donors resulting in the reduction of molecular oxygen to two molecules of water"/>
    <property type="evidence" value="ECO:0007669"/>
    <property type="project" value="InterPro"/>
</dbReference>
<evidence type="ECO:0000256" key="7">
    <source>
        <dbReference type="ARBA" id="ARBA00023002"/>
    </source>
</evidence>
<feature type="transmembrane region" description="Helical" evidence="12">
    <location>
        <begin position="179"/>
        <end position="199"/>
    </location>
</feature>
<dbReference type="PANTHER" id="PTHR11351:SF31">
    <property type="entry name" value="DESATURASE 1, ISOFORM A-RELATED"/>
    <property type="match status" value="1"/>
</dbReference>
<keyword evidence="5" id="KW-0276">Fatty acid metabolism</keyword>
<evidence type="ECO:0000259" key="13">
    <source>
        <dbReference type="Pfam" id="PF00487"/>
    </source>
</evidence>
<dbReference type="GO" id="GO:0016020">
    <property type="term" value="C:membrane"/>
    <property type="evidence" value="ECO:0007669"/>
    <property type="project" value="UniProtKB-SubCell"/>
</dbReference>